<evidence type="ECO:0000256" key="2">
    <source>
        <dbReference type="RuleBase" id="RU362039"/>
    </source>
</evidence>
<dbReference type="InterPro" id="IPR000979">
    <property type="entry name" value="Phosphodiesterase_MJ0936/Vps29"/>
</dbReference>
<comment type="cofactor">
    <cofactor evidence="2">
        <name>a divalent metal cation</name>
        <dbReference type="ChEBI" id="CHEBI:60240"/>
    </cofactor>
</comment>
<dbReference type="RefSeq" id="WP_217490642.1">
    <property type="nucleotide sequence ID" value="NZ_CZPZ01000007.1"/>
</dbReference>
<dbReference type="InterPro" id="IPR029052">
    <property type="entry name" value="Metallo-depent_PP-like"/>
</dbReference>
<dbReference type="EC" id="3.1.4.-" evidence="2"/>
<dbReference type="SUPFAM" id="SSF56300">
    <property type="entry name" value="Metallo-dependent phosphatases"/>
    <property type="match status" value="1"/>
</dbReference>
<keyword evidence="2" id="KW-0479">Metal-binding</keyword>
<dbReference type="GO" id="GO:0046872">
    <property type="term" value="F:metal ion binding"/>
    <property type="evidence" value="ECO:0007669"/>
    <property type="project" value="UniProtKB-KW"/>
</dbReference>
<dbReference type="AlphaFoldDB" id="A0A0S4LBU3"/>
<evidence type="ECO:0000313" key="4">
    <source>
        <dbReference type="EMBL" id="CUS34080.1"/>
    </source>
</evidence>
<dbReference type="EMBL" id="CZPZ01000007">
    <property type="protein sequence ID" value="CUS34080.1"/>
    <property type="molecule type" value="Genomic_DNA"/>
</dbReference>
<sequence length="166" mass="18536">MNPARMIRLGVIADTHGLFDPAIMRHFRGVDRIIHAGDIGNRSVIEHLEKMAPVTAVSGNVDGYEESGFQTEAIIKLNGFCIAVRHVVFEAGKLTKEGRVFLDRTRPDICIFGHTHQPKREWLGDTLLFNPGSAGPRRFTLPRMIGTISIGDRLSTEHIRLRDQVA</sequence>
<evidence type="ECO:0000256" key="1">
    <source>
        <dbReference type="ARBA" id="ARBA00008950"/>
    </source>
</evidence>
<dbReference type="InterPro" id="IPR024654">
    <property type="entry name" value="Calcineurin-like_PHP_lpxH"/>
</dbReference>
<gene>
    <name evidence="4" type="ORF">COMA2_150090</name>
</gene>
<dbReference type="STRING" id="1742973.COMA2_150090"/>
<protein>
    <recommendedName>
        <fullName evidence="2">Phosphoesterase</fullName>
        <ecNumber evidence="2">3.1.4.-</ecNumber>
    </recommendedName>
</protein>
<comment type="similarity">
    <text evidence="1 2">Belongs to the metallophosphoesterase superfamily. YfcE family.</text>
</comment>
<organism evidence="4 5">
    <name type="scientific">Candidatus Nitrospira nitrificans</name>
    <dbReference type="NCBI Taxonomy" id="1742973"/>
    <lineage>
        <taxon>Bacteria</taxon>
        <taxon>Pseudomonadati</taxon>
        <taxon>Nitrospirota</taxon>
        <taxon>Nitrospiria</taxon>
        <taxon>Nitrospirales</taxon>
        <taxon>Nitrospiraceae</taxon>
        <taxon>Nitrospira</taxon>
    </lineage>
</organism>
<dbReference type="Pfam" id="PF12850">
    <property type="entry name" value="Metallophos_2"/>
    <property type="match status" value="1"/>
</dbReference>
<feature type="domain" description="Calcineurin-like phosphoesterase" evidence="3">
    <location>
        <begin position="8"/>
        <end position="149"/>
    </location>
</feature>
<dbReference type="NCBIfam" id="TIGR00040">
    <property type="entry name" value="yfcE"/>
    <property type="match status" value="1"/>
</dbReference>
<proteinExistence type="inferred from homology"/>
<evidence type="ECO:0000313" key="5">
    <source>
        <dbReference type="Proteomes" id="UP000198736"/>
    </source>
</evidence>
<dbReference type="GO" id="GO:0016787">
    <property type="term" value="F:hydrolase activity"/>
    <property type="evidence" value="ECO:0007669"/>
    <property type="project" value="UniProtKB-UniRule"/>
</dbReference>
<name>A0A0S4LBU3_9BACT</name>
<dbReference type="PANTHER" id="PTHR11124">
    <property type="entry name" value="VACUOLAR SORTING PROTEIN VPS29"/>
    <property type="match status" value="1"/>
</dbReference>
<evidence type="ECO:0000259" key="3">
    <source>
        <dbReference type="Pfam" id="PF12850"/>
    </source>
</evidence>
<keyword evidence="5" id="KW-1185">Reference proteome</keyword>
<dbReference type="Proteomes" id="UP000198736">
    <property type="component" value="Unassembled WGS sequence"/>
</dbReference>
<dbReference type="Gene3D" id="3.60.21.10">
    <property type="match status" value="1"/>
</dbReference>
<reference evidence="5" key="1">
    <citation type="submission" date="2015-10" db="EMBL/GenBank/DDBJ databases">
        <authorList>
            <person name="Luecker S."/>
            <person name="Luecker S."/>
        </authorList>
    </citation>
    <scope>NUCLEOTIDE SEQUENCE [LARGE SCALE GENOMIC DNA]</scope>
</reference>
<accession>A0A0S4LBU3</accession>